<organism evidence="2 3">
    <name type="scientific">Galerina marginata (strain CBS 339.88)</name>
    <dbReference type="NCBI Taxonomy" id="685588"/>
    <lineage>
        <taxon>Eukaryota</taxon>
        <taxon>Fungi</taxon>
        <taxon>Dikarya</taxon>
        <taxon>Basidiomycota</taxon>
        <taxon>Agaricomycotina</taxon>
        <taxon>Agaricomycetes</taxon>
        <taxon>Agaricomycetidae</taxon>
        <taxon>Agaricales</taxon>
        <taxon>Agaricineae</taxon>
        <taxon>Strophariaceae</taxon>
        <taxon>Galerina</taxon>
    </lineage>
</organism>
<gene>
    <name evidence="2" type="ORF">GALMADRAFT_241379</name>
</gene>
<sequence length="164" mass="18663">MPPTTKRVCLTAFELTKHTCFNIVTLEGIKQILVRFHREVLVKHPYISAAVLLLWSFYPQFPFHALYFVFYVVPRSIVLGILTCLGFEREGVRSGSLASGYQSRYGENTPRNGLFSTPQSYGAINHEPISTNRQDHPVVGILWRFLGWLILYASLVVLLKYGGQ</sequence>
<feature type="transmembrane region" description="Helical" evidence="1">
    <location>
        <begin position="40"/>
        <end position="58"/>
    </location>
</feature>
<keyword evidence="1" id="KW-0472">Membrane</keyword>
<feature type="transmembrane region" description="Helical" evidence="1">
    <location>
        <begin position="64"/>
        <end position="87"/>
    </location>
</feature>
<reference evidence="3" key="1">
    <citation type="journal article" date="2014" name="Proc. Natl. Acad. Sci. U.S.A.">
        <title>Extensive sampling of basidiomycete genomes demonstrates inadequacy of the white-rot/brown-rot paradigm for wood decay fungi.</title>
        <authorList>
            <person name="Riley R."/>
            <person name="Salamov A.A."/>
            <person name="Brown D.W."/>
            <person name="Nagy L.G."/>
            <person name="Floudas D."/>
            <person name="Held B.W."/>
            <person name="Levasseur A."/>
            <person name="Lombard V."/>
            <person name="Morin E."/>
            <person name="Otillar R."/>
            <person name="Lindquist E.A."/>
            <person name="Sun H."/>
            <person name="LaButti K.M."/>
            <person name="Schmutz J."/>
            <person name="Jabbour D."/>
            <person name="Luo H."/>
            <person name="Baker S.E."/>
            <person name="Pisabarro A.G."/>
            <person name="Walton J.D."/>
            <person name="Blanchette R.A."/>
            <person name="Henrissat B."/>
            <person name="Martin F."/>
            <person name="Cullen D."/>
            <person name="Hibbett D.S."/>
            <person name="Grigoriev I.V."/>
        </authorList>
    </citation>
    <scope>NUCLEOTIDE SEQUENCE [LARGE SCALE GENOMIC DNA]</scope>
    <source>
        <strain evidence="3">CBS 339.88</strain>
    </source>
</reference>
<protein>
    <submittedName>
        <fullName evidence="2">Uncharacterized protein</fullName>
    </submittedName>
</protein>
<evidence type="ECO:0000313" key="3">
    <source>
        <dbReference type="Proteomes" id="UP000027222"/>
    </source>
</evidence>
<dbReference type="EMBL" id="KL142371">
    <property type="protein sequence ID" value="KDR80886.1"/>
    <property type="molecule type" value="Genomic_DNA"/>
</dbReference>
<name>A0A067TCL0_GALM3</name>
<keyword evidence="3" id="KW-1185">Reference proteome</keyword>
<dbReference type="HOGENOM" id="CLU_1749794_0_0_1"/>
<feature type="transmembrane region" description="Helical" evidence="1">
    <location>
        <begin position="141"/>
        <end position="161"/>
    </location>
</feature>
<dbReference type="Gene3D" id="6.10.110.10">
    <property type="match status" value="1"/>
</dbReference>
<dbReference type="AlphaFoldDB" id="A0A067TCL0"/>
<dbReference type="InterPro" id="IPR038213">
    <property type="entry name" value="IFI6/IFI27-like_sf"/>
</dbReference>
<proteinExistence type="predicted"/>
<evidence type="ECO:0000313" key="2">
    <source>
        <dbReference type="EMBL" id="KDR80886.1"/>
    </source>
</evidence>
<dbReference type="Proteomes" id="UP000027222">
    <property type="component" value="Unassembled WGS sequence"/>
</dbReference>
<evidence type="ECO:0000256" key="1">
    <source>
        <dbReference type="SAM" id="Phobius"/>
    </source>
</evidence>
<accession>A0A067TCL0</accession>
<dbReference type="OrthoDB" id="440424at2759"/>
<keyword evidence="1" id="KW-1133">Transmembrane helix</keyword>
<keyword evidence="1" id="KW-0812">Transmembrane</keyword>